<accession>A0A137ZSW8</accession>
<dbReference type="Proteomes" id="UP000070409">
    <property type="component" value="Unassembled WGS sequence"/>
</dbReference>
<feature type="domain" description="HTH tetR-type" evidence="5">
    <location>
        <begin position="7"/>
        <end position="67"/>
    </location>
</feature>
<organism evidence="6 7">
    <name type="scientific">Tsukamurella pseudospumae</name>
    <dbReference type="NCBI Taxonomy" id="239498"/>
    <lineage>
        <taxon>Bacteria</taxon>
        <taxon>Bacillati</taxon>
        <taxon>Actinomycetota</taxon>
        <taxon>Actinomycetes</taxon>
        <taxon>Mycobacteriales</taxon>
        <taxon>Tsukamurellaceae</taxon>
        <taxon>Tsukamurella</taxon>
    </lineage>
</organism>
<dbReference type="InterPro" id="IPR009057">
    <property type="entry name" value="Homeodomain-like_sf"/>
</dbReference>
<dbReference type="InterPro" id="IPR036271">
    <property type="entry name" value="Tet_transcr_reg_TetR-rel_C_sf"/>
</dbReference>
<name>A0A137ZSW8_9ACTN</name>
<dbReference type="Pfam" id="PF17940">
    <property type="entry name" value="TetR_C_31"/>
    <property type="match status" value="1"/>
</dbReference>
<evidence type="ECO:0000313" key="6">
    <source>
        <dbReference type="EMBL" id="KXP01267.1"/>
    </source>
</evidence>
<evidence type="ECO:0000256" key="2">
    <source>
        <dbReference type="ARBA" id="ARBA00023125"/>
    </source>
</evidence>
<dbReference type="InterPro" id="IPR041583">
    <property type="entry name" value="TetR_C_31"/>
</dbReference>
<dbReference type="SUPFAM" id="SSF46689">
    <property type="entry name" value="Homeodomain-like"/>
    <property type="match status" value="1"/>
</dbReference>
<dbReference type="InterPro" id="IPR050109">
    <property type="entry name" value="HTH-type_TetR-like_transc_reg"/>
</dbReference>
<dbReference type="SUPFAM" id="SSF48498">
    <property type="entry name" value="Tetracyclin repressor-like, C-terminal domain"/>
    <property type="match status" value="1"/>
</dbReference>
<evidence type="ECO:0000259" key="5">
    <source>
        <dbReference type="PROSITE" id="PS50977"/>
    </source>
</evidence>
<proteinExistence type="predicted"/>
<dbReference type="PANTHER" id="PTHR30055:SF234">
    <property type="entry name" value="HTH-TYPE TRANSCRIPTIONAL REGULATOR BETI"/>
    <property type="match status" value="1"/>
</dbReference>
<keyword evidence="1" id="KW-0805">Transcription regulation</keyword>
<protein>
    <submittedName>
        <fullName evidence="6">TetR family transcriptional regulator</fullName>
    </submittedName>
</protein>
<comment type="caution">
    <text evidence="6">The sequence shown here is derived from an EMBL/GenBank/DDBJ whole genome shotgun (WGS) entry which is preliminary data.</text>
</comment>
<keyword evidence="7" id="KW-1185">Reference proteome</keyword>
<keyword evidence="3" id="KW-0804">Transcription</keyword>
<sequence>MPYVESAVRGPQIVAAARAVLIRDGVAKTSLRAVASEAGIPLGTLQHVFPSKQQLLQAVIEQVVDDISEVLRSAADTESGLAHAIAQGLRNFWSTLVEGHRGLQVLQYELVTHALRTPGLEDLARMQYRRYAEVVQQWCTEAADRSHERSAVPYDRLARVLVAAVDGLILQQVSDPDGARSEQDLEAVIQMLVALAAPSPR</sequence>
<dbReference type="PRINTS" id="PR00455">
    <property type="entry name" value="HTHTETR"/>
</dbReference>
<dbReference type="Gene3D" id="1.10.357.10">
    <property type="entry name" value="Tetracycline Repressor, domain 2"/>
    <property type="match status" value="1"/>
</dbReference>
<evidence type="ECO:0000256" key="4">
    <source>
        <dbReference type="PROSITE-ProRule" id="PRU00335"/>
    </source>
</evidence>
<evidence type="ECO:0000256" key="3">
    <source>
        <dbReference type="ARBA" id="ARBA00023163"/>
    </source>
</evidence>
<keyword evidence="2 4" id="KW-0238">DNA-binding</keyword>
<dbReference type="Pfam" id="PF00440">
    <property type="entry name" value="TetR_N"/>
    <property type="match status" value="1"/>
</dbReference>
<dbReference type="PANTHER" id="PTHR30055">
    <property type="entry name" value="HTH-TYPE TRANSCRIPTIONAL REGULATOR RUTR"/>
    <property type="match status" value="1"/>
</dbReference>
<evidence type="ECO:0000313" key="7">
    <source>
        <dbReference type="Proteomes" id="UP000070409"/>
    </source>
</evidence>
<evidence type="ECO:0000256" key="1">
    <source>
        <dbReference type="ARBA" id="ARBA00023015"/>
    </source>
</evidence>
<reference evidence="6 7" key="1">
    <citation type="submission" date="2016-02" db="EMBL/GenBank/DDBJ databases">
        <authorList>
            <person name="Teng J.L."/>
            <person name="Tang Y."/>
            <person name="Huang Y."/>
            <person name="Guo F."/>
            <person name="Wei W."/>
            <person name="Chen J.H."/>
            <person name="Wong S.Y."/>
            <person name="Lau S.K."/>
            <person name="Woo P.C."/>
        </authorList>
    </citation>
    <scope>NUCLEOTIDE SEQUENCE [LARGE SCALE GENOMIC DNA]</scope>
    <source>
        <strain evidence="6 7">JCM 13375</strain>
    </source>
</reference>
<dbReference type="EMBL" id="LSRE01000001">
    <property type="protein sequence ID" value="KXP01267.1"/>
    <property type="molecule type" value="Genomic_DNA"/>
</dbReference>
<dbReference type="InterPro" id="IPR001647">
    <property type="entry name" value="HTH_TetR"/>
</dbReference>
<dbReference type="RefSeq" id="WP_068743185.1">
    <property type="nucleotide sequence ID" value="NZ_LSRE01000001.1"/>
</dbReference>
<dbReference type="PROSITE" id="PS50977">
    <property type="entry name" value="HTH_TETR_2"/>
    <property type="match status" value="1"/>
</dbReference>
<gene>
    <name evidence="6" type="ORF">AXK61_00130</name>
</gene>
<feature type="DNA-binding region" description="H-T-H motif" evidence="4">
    <location>
        <begin position="30"/>
        <end position="49"/>
    </location>
</feature>